<evidence type="ECO:0000256" key="12">
    <source>
        <dbReference type="ARBA" id="ARBA00023154"/>
    </source>
</evidence>
<comment type="catalytic activity">
    <reaction evidence="14 15">
        <text>L-aspartate 4-semialdehyde + phosphate + NADP(+) = 4-phospho-L-aspartate + NADPH + H(+)</text>
        <dbReference type="Rhea" id="RHEA:24284"/>
        <dbReference type="ChEBI" id="CHEBI:15378"/>
        <dbReference type="ChEBI" id="CHEBI:43474"/>
        <dbReference type="ChEBI" id="CHEBI:57535"/>
        <dbReference type="ChEBI" id="CHEBI:57783"/>
        <dbReference type="ChEBI" id="CHEBI:58349"/>
        <dbReference type="ChEBI" id="CHEBI:537519"/>
        <dbReference type="EC" id="1.2.1.11"/>
    </reaction>
</comment>
<keyword evidence="7 15" id="KW-0028">Amino-acid biosynthesis</keyword>
<dbReference type="UniPathway" id="UPA00051">
    <property type="reaction ID" value="UER00464"/>
</dbReference>
<evidence type="ECO:0000256" key="8">
    <source>
        <dbReference type="ARBA" id="ARBA00022697"/>
    </source>
</evidence>
<keyword evidence="12 15" id="KW-0457">Lysine biosynthesis</keyword>
<evidence type="ECO:0000256" key="2">
    <source>
        <dbReference type="ARBA" id="ARBA00005076"/>
    </source>
</evidence>
<dbReference type="UniPathway" id="UPA00050">
    <property type="reaction ID" value="UER00463"/>
</dbReference>
<name>A0A7W3PBB3_9ACTN</name>
<evidence type="ECO:0000256" key="5">
    <source>
        <dbReference type="ARBA" id="ARBA00011738"/>
    </source>
</evidence>
<evidence type="ECO:0000313" key="19">
    <source>
        <dbReference type="Proteomes" id="UP000580910"/>
    </source>
</evidence>
<protein>
    <recommendedName>
        <fullName evidence="6 15">Aspartate-semialdehyde dehydrogenase</fullName>
        <shortName evidence="15">ASA dehydrogenase</shortName>
        <shortName evidence="15">ASADH</shortName>
        <ecNumber evidence="6 15">1.2.1.11</ecNumber>
    </recommendedName>
    <alternativeName>
        <fullName evidence="15">Aspartate-beta-semialdehyde dehydrogenase</fullName>
    </alternativeName>
</protein>
<dbReference type="SUPFAM" id="SSF55347">
    <property type="entry name" value="Glyceraldehyde-3-phosphate dehydrogenase-like, C-terminal domain"/>
    <property type="match status" value="1"/>
</dbReference>
<dbReference type="EMBL" id="JACGXA010000001">
    <property type="protein sequence ID" value="MBA8805317.1"/>
    <property type="molecule type" value="Genomic_DNA"/>
</dbReference>
<evidence type="ECO:0000256" key="1">
    <source>
        <dbReference type="ARBA" id="ARBA00005021"/>
    </source>
</evidence>
<evidence type="ECO:0000259" key="17">
    <source>
        <dbReference type="SMART" id="SM00859"/>
    </source>
</evidence>
<dbReference type="CDD" id="cd18131">
    <property type="entry name" value="ASADH_C_bac_euk_like"/>
    <property type="match status" value="1"/>
</dbReference>
<dbReference type="GO" id="GO:0051287">
    <property type="term" value="F:NAD binding"/>
    <property type="evidence" value="ECO:0007669"/>
    <property type="project" value="InterPro"/>
</dbReference>
<keyword evidence="13 15" id="KW-0486">Methionine biosynthesis</keyword>
<reference evidence="18 19" key="1">
    <citation type="submission" date="2020-07" db="EMBL/GenBank/DDBJ databases">
        <title>Sequencing the genomes of 1000 actinobacteria strains.</title>
        <authorList>
            <person name="Klenk H.-P."/>
        </authorList>
    </citation>
    <scope>NUCLEOTIDE SEQUENCE [LARGE SCALE GENOMIC DNA]</scope>
    <source>
        <strain evidence="18 19">DSM 21349</strain>
    </source>
</reference>
<dbReference type="GO" id="GO:0004073">
    <property type="term" value="F:aspartate-semialdehyde dehydrogenase activity"/>
    <property type="evidence" value="ECO:0007669"/>
    <property type="project" value="UniProtKB-UniRule"/>
</dbReference>
<dbReference type="SMART" id="SM00859">
    <property type="entry name" value="Semialdhyde_dh"/>
    <property type="match status" value="1"/>
</dbReference>
<comment type="pathway">
    <text evidence="2 15">Amino-acid biosynthesis; L-lysine biosynthesis via DAP pathway; (S)-tetrahydrodipicolinate from L-aspartate: step 2/4.</text>
</comment>
<dbReference type="Gene3D" id="3.40.50.720">
    <property type="entry name" value="NAD(P)-binding Rossmann-like Domain"/>
    <property type="match status" value="1"/>
</dbReference>
<dbReference type="GO" id="GO:0019877">
    <property type="term" value="P:diaminopimelate biosynthetic process"/>
    <property type="evidence" value="ECO:0007669"/>
    <property type="project" value="UniProtKB-UniRule"/>
</dbReference>
<dbReference type="EC" id="1.2.1.11" evidence="6 15"/>
<evidence type="ECO:0000256" key="14">
    <source>
        <dbReference type="ARBA" id="ARBA00047891"/>
    </source>
</evidence>
<dbReference type="GO" id="GO:0009097">
    <property type="term" value="P:isoleucine biosynthetic process"/>
    <property type="evidence" value="ECO:0007669"/>
    <property type="project" value="UniProtKB-UniRule"/>
</dbReference>
<dbReference type="NCBIfam" id="NF011456">
    <property type="entry name" value="PRK14874.1"/>
    <property type="match status" value="1"/>
</dbReference>
<comment type="subunit">
    <text evidence="5 15">Homodimer.</text>
</comment>
<evidence type="ECO:0000256" key="9">
    <source>
        <dbReference type="ARBA" id="ARBA00022857"/>
    </source>
</evidence>
<comment type="function">
    <text evidence="15">Catalyzes the NADPH-dependent formation of L-aspartate-semialdehyde (L-ASA) by the reductive dephosphorylation of L-aspartyl-4-phosphate.</text>
</comment>
<dbReference type="InterPro" id="IPR005986">
    <property type="entry name" value="Asp_semialdehyde_DH_beta"/>
</dbReference>
<keyword evidence="9 15" id="KW-0521">NADP</keyword>
<dbReference type="GO" id="GO:0050661">
    <property type="term" value="F:NADP binding"/>
    <property type="evidence" value="ECO:0007669"/>
    <property type="project" value="UniProtKB-UniRule"/>
</dbReference>
<keyword evidence="10 15" id="KW-0220">Diaminopimelate biosynthesis</keyword>
<dbReference type="Pfam" id="PF02774">
    <property type="entry name" value="Semialdhyde_dhC"/>
    <property type="match status" value="1"/>
</dbReference>
<evidence type="ECO:0000256" key="6">
    <source>
        <dbReference type="ARBA" id="ARBA00013120"/>
    </source>
</evidence>
<feature type="active site" description="Acyl-thioester intermediate" evidence="15 16">
    <location>
        <position position="144"/>
    </location>
</feature>
<comment type="pathway">
    <text evidence="1 15">Amino-acid biosynthesis; L-methionine biosynthesis via de novo pathway; L-homoserine from L-aspartate: step 2/3.</text>
</comment>
<dbReference type="PROSITE" id="PS01103">
    <property type="entry name" value="ASD"/>
    <property type="match status" value="1"/>
</dbReference>
<sequence length="358" mass="37485">MDANRDASRGINIGVVGATGQVGVAMRQILEERAFPVDQIRFFASARSAGKVLPFTGPGGERSVVVEDAETADPTGLDIALFSAGATTSRALAQKFVDAGVIVIDNSSAFRKDPAIPLVVAEVNPEAMAGVVEAGRGIIANPNCTTMAAMPVLKPLHDAAGLVRLIASTYQAVSGSGVAGVEELAGQVAAAGDKARELAYDGQAVTFPEPDKYARTIAYNVLPLAGSIVDDGLNETDEEQKLRNESRKILGIPDLRVSGICVRVPVFTGHSLAINAEFAQPMPVARARELLAEAPGVELSEIPTPLQAAGQDPSYVGRLRQDPGVDDDRGLALFISNDNLRKGAALNTVQIAELIARR</sequence>
<dbReference type="GO" id="GO:0009088">
    <property type="term" value="P:threonine biosynthetic process"/>
    <property type="evidence" value="ECO:0007669"/>
    <property type="project" value="UniProtKB-UniRule"/>
</dbReference>
<dbReference type="UniPathway" id="UPA00034">
    <property type="reaction ID" value="UER00016"/>
</dbReference>
<evidence type="ECO:0000256" key="13">
    <source>
        <dbReference type="ARBA" id="ARBA00023167"/>
    </source>
</evidence>
<feature type="binding site" evidence="15">
    <location>
        <position position="111"/>
    </location>
    <ligand>
        <name>phosphate</name>
        <dbReference type="ChEBI" id="CHEBI:43474"/>
    </ligand>
</feature>
<comment type="caution">
    <text evidence="15">Lacks conserved residue(s) required for the propagation of feature annotation.</text>
</comment>
<comment type="caution">
    <text evidence="18">The sequence shown here is derived from an EMBL/GenBank/DDBJ whole genome shotgun (WGS) entry which is preliminary data.</text>
</comment>
<evidence type="ECO:0000256" key="15">
    <source>
        <dbReference type="HAMAP-Rule" id="MF_02121"/>
    </source>
</evidence>
<dbReference type="InterPro" id="IPR012280">
    <property type="entry name" value="Semialdhyde_DH_dimer_dom"/>
</dbReference>
<proteinExistence type="inferred from homology"/>
<keyword evidence="19" id="KW-1185">Reference proteome</keyword>
<dbReference type="InterPro" id="IPR000534">
    <property type="entry name" value="Semialdehyde_DH_NAD-bd"/>
</dbReference>
<dbReference type="GO" id="GO:0071266">
    <property type="term" value="P:'de novo' L-methionine biosynthetic process"/>
    <property type="evidence" value="ECO:0007669"/>
    <property type="project" value="UniProtKB-UniRule"/>
</dbReference>
<feature type="binding site" evidence="15">
    <location>
        <position position="263"/>
    </location>
    <ligand>
        <name>substrate</name>
    </ligand>
</feature>
<gene>
    <name evidence="15" type="primary">asd</name>
    <name evidence="18" type="ORF">FB382_003608</name>
</gene>
<accession>A0A7W3PBB3</accession>
<feature type="binding site" evidence="15">
    <location>
        <position position="339"/>
    </location>
    <ligand>
        <name>NADP(+)</name>
        <dbReference type="ChEBI" id="CHEBI:58349"/>
    </ligand>
</feature>
<dbReference type="AlphaFoldDB" id="A0A7W3PBB3"/>
<evidence type="ECO:0000256" key="10">
    <source>
        <dbReference type="ARBA" id="ARBA00022915"/>
    </source>
</evidence>
<comment type="pathway">
    <text evidence="3 15">Amino-acid biosynthesis; L-threonine biosynthesis; L-threonine from L-aspartate: step 2/5.</text>
</comment>
<dbReference type="PANTHER" id="PTHR46278">
    <property type="entry name" value="DEHYDROGENASE, PUTATIVE-RELATED"/>
    <property type="match status" value="1"/>
</dbReference>
<dbReference type="SUPFAM" id="SSF51735">
    <property type="entry name" value="NAD(P)-binding Rossmann-fold domains"/>
    <property type="match status" value="1"/>
</dbReference>
<evidence type="ECO:0000256" key="11">
    <source>
        <dbReference type="ARBA" id="ARBA00023002"/>
    </source>
</evidence>
<feature type="domain" description="Semialdehyde dehydrogenase NAD-binding" evidence="17">
    <location>
        <begin position="12"/>
        <end position="131"/>
    </location>
</feature>
<evidence type="ECO:0000256" key="7">
    <source>
        <dbReference type="ARBA" id="ARBA00022605"/>
    </source>
</evidence>
<evidence type="ECO:0000256" key="3">
    <source>
        <dbReference type="ARBA" id="ARBA00005097"/>
    </source>
</evidence>
<dbReference type="CDD" id="cd02316">
    <property type="entry name" value="VcASADH2_like_N"/>
    <property type="match status" value="1"/>
</dbReference>
<evidence type="ECO:0000256" key="16">
    <source>
        <dbReference type="PIRSR" id="PIRSR000148-1"/>
    </source>
</evidence>
<dbReference type="PANTHER" id="PTHR46278:SF2">
    <property type="entry name" value="ASPARTATE-SEMIALDEHYDE DEHYDROGENASE"/>
    <property type="match status" value="1"/>
</dbReference>
<feature type="binding site" evidence="15">
    <location>
        <begin position="47"/>
        <end position="48"/>
    </location>
    <ligand>
        <name>NADP(+)</name>
        <dbReference type="ChEBI" id="CHEBI:58349"/>
    </ligand>
</feature>
<feature type="binding site" evidence="15">
    <location>
        <position position="171"/>
    </location>
    <ligand>
        <name>substrate</name>
    </ligand>
</feature>
<feature type="binding site" evidence="15">
    <location>
        <begin position="174"/>
        <end position="175"/>
    </location>
    <ligand>
        <name>NADP(+)</name>
        <dbReference type="ChEBI" id="CHEBI:58349"/>
    </ligand>
</feature>
<evidence type="ECO:0000256" key="4">
    <source>
        <dbReference type="ARBA" id="ARBA00010584"/>
    </source>
</evidence>
<feature type="active site" description="Proton acceptor" evidence="15 16">
    <location>
        <position position="270"/>
    </location>
</feature>
<dbReference type="Gene3D" id="3.30.360.10">
    <property type="entry name" value="Dihydrodipicolinate Reductase, domain 2"/>
    <property type="match status" value="1"/>
</dbReference>
<dbReference type="Proteomes" id="UP000580910">
    <property type="component" value="Unassembled WGS sequence"/>
</dbReference>
<evidence type="ECO:0000313" key="18">
    <source>
        <dbReference type="EMBL" id="MBA8805317.1"/>
    </source>
</evidence>
<dbReference type="InterPro" id="IPR036291">
    <property type="entry name" value="NAD(P)-bd_dom_sf"/>
</dbReference>
<keyword evidence="11 15" id="KW-0560">Oxidoreductase</keyword>
<dbReference type="HAMAP" id="MF_02121">
    <property type="entry name" value="ASADH"/>
    <property type="match status" value="1"/>
</dbReference>
<comment type="similarity">
    <text evidence="4 15">Belongs to the aspartate-semialdehyde dehydrogenase family.</text>
</comment>
<organism evidence="18 19">
    <name type="scientific">Nocardioides ginsengisegetis</name>
    <dbReference type="NCBI Taxonomy" id="661491"/>
    <lineage>
        <taxon>Bacteria</taxon>
        <taxon>Bacillati</taxon>
        <taxon>Actinomycetota</taxon>
        <taxon>Actinomycetes</taxon>
        <taxon>Propionibacteriales</taxon>
        <taxon>Nocardioidaceae</taxon>
        <taxon>Nocardioides</taxon>
    </lineage>
</organism>
<keyword evidence="8 15" id="KW-0791">Threonine biosynthesis</keyword>
<dbReference type="GO" id="GO:0009089">
    <property type="term" value="P:lysine biosynthetic process via diaminopimelate"/>
    <property type="evidence" value="ECO:0007669"/>
    <property type="project" value="UniProtKB-UniRule"/>
</dbReference>
<dbReference type="Pfam" id="PF01118">
    <property type="entry name" value="Semialdhyde_dh"/>
    <property type="match status" value="1"/>
</dbReference>
<dbReference type="InterPro" id="IPR012080">
    <property type="entry name" value="Asp_semialdehyde_DH"/>
</dbReference>
<feature type="binding site" evidence="15">
    <location>
        <begin position="19"/>
        <end position="22"/>
    </location>
    <ligand>
        <name>NADP(+)</name>
        <dbReference type="ChEBI" id="CHEBI:58349"/>
    </ligand>
</feature>
<dbReference type="PIRSF" id="PIRSF000148">
    <property type="entry name" value="ASA_dh"/>
    <property type="match status" value="1"/>
</dbReference>
<dbReference type="NCBIfam" id="TIGR01296">
    <property type="entry name" value="asd_B"/>
    <property type="match status" value="1"/>
</dbReference>
<dbReference type="InterPro" id="IPR000319">
    <property type="entry name" value="Asp-semialdehyde_DH_CS"/>
</dbReference>
<dbReference type="GO" id="GO:0046983">
    <property type="term" value="F:protein dimerization activity"/>
    <property type="evidence" value="ECO:0007669"/>
    <property type="project" value="InterPro"/>
</dbReference>